<feature type="compositionally biased region" description="Pro residues" evidence="1">
    <location>
        <begin position="36"/>
        <end position="51"/>
    </location>
</feature>
<feature type="region of interest" description="Disordered" evidence="1">
    <location>
        <begin position="22"/>
        <end position="63"/>
    </location>
</feature>
<gene>
    <name evidence="3" type="ORF">D8674_034071</name>
</gene>
<accession>A0A5N5HMV5</accession>
<dbReference type="InterPro" id="IPR013103">
    <property type="entry name" value="RVT_2"/>
</dbReference>
<proteinExistence type="predicted"/>
<comment type="caution">
    <text evidence="3">The sequence shown here is derived from an EMBL/GenBank/DDBJ whole genome shotgun (WGS) entry which is preliminary data.</text>
</comment>
<dbReference type="OrthoDB" id="5080335at2759"/>
<dbReference type="Proteomes" id="UP000327157">
    <property type="component" value="Chromosome 8"/>
</dbReference>
<reference evidence="4" key="2">
    <citation type="submission" date="2019-10" db="EMBL/GenBank/DDBJ databases">
        <title>A de novo genome assembly of a pear dwarfing rootstock.</title>
        <authorList>
            <person name="Wang F."/>
            <person name="Wang J."/>
            <person name="Li S."/>
            <person name="Zhang Y."/>
            <person name="Fang M."/>
            <person name="Ma L."/>
            <person name="Zhao Y."/>
            <person name="Jiang S."/>
        </authorList>
    </citation>
    <scope>NUCLEOTIDE SEQUENCE [LARGE SCALE GENOMIC DNA]</scope>
</reference>
<evidence type="ECO:0000256" key="1">
    <source>
        <dbReference type="SAM" id="MobiDB-lite"/>
    </source>
</evidence>
<dbReference type="EMBL" id="SMOL01000148">
    <property type="protein sequence ID" value="KAB2629276.1"/>
    <property type="molecule type" value="Genomic_DNA"/>
</dbReference>
<feature type="domain" description="Reverse transcriptase Ty1/copia-type" evidence="2">
    <location>
        <begin position="112"/>
        <end position="203"/>
    </location>
</feature>
<dbReference type="InterPro" id="IPR052343">
    <property type="entry name" value="Retrotransposon-Effector_Assoc"/>
</dbReference>
<dbReference type="Pfam" id="PF07727">
    <property type="entry name" value="RVT_2"/>
    <property type="match status" value="1"/>
</dbReference>
<reference evidence="3 4" key="1">
    <citation type="submission" date="2019-09" db="EMBL/GenBank/DDBJ databases">
        <authorList>
            <person name="Ou C."/>
        </authorList>
    </citation>
    <scope>NUCLEOTIDE SEQUENCE [LARGE SCALE GENOMIC DNA]</scope>
    <source>
        <strain evidence="3">S2</strain>
        <tissue evidence="3">Leaf</tissue>
    </source>
</reference>
<evidence type="ECO:0000259" key="2">
    <source>
        <dbReference type="Pfam" id="PF07727"/>
    </source>
</evidence>
<dbReference type="PANTHER" id="PTHR46890:SF48">
    <property type="entry name" value="RNA-DIRECTED DNA POLYMERASE"/>
    <property type="match status" value="1"/>
</dbReference>
<evidence type="ECO:0000313" key="4">
    <source>
        <dbReference type="Proteomes" id="UP000327157"/>
    </source>
</evidence>
<sequence length="841" mass="96149">MDSYIVLPITYDTITYIDDTVLPAPHSSPSDDNGPKSPPIKVTPPSPPPSIEAPTHPSRSTLITQPPRYLTDYHVEVSLSSRSPSLSTSALAIQHSKWRLAMQQELTALEANGTWSLQPLPLGKKLVGCKWVYKIKFNPDGTVEQYKARLVANGYSQIEGQDYRETFAPVAKLVTMRILLVVAATKNWHLHQLDVNNVFLYGNNLKDIEARKLFLKRHFKLKDLGQLKYFIGIEVARLTRGIILSQRKYTLEILEDASCLGAKPMPFPMEQNLSLSKNDGSFIDDPSSYGRLVRQDQCERYDGTHVDAKAKPFGRWFQNNVFEKDYKCPVEKRFGLDFDRGWVMTAPLSEDLDDLMDEVAVEPLMRGEIGQARNQILDLNEIHNDHDKIGMENVIVKYVMKLFDSQGETNAMKNLKVVKPKVSVEMNQDLFRQFSNDEIKSALFQMHLTKAPRPDSMSFGFYQKHWKIVGQDVCDGVRINYTHVTLIPKKLDPTSMTQLQPISLSSEIAHYMHRKNNGWNVAMALKLDISKAYDRVKWSFLKQMMRRLGFVEEWIHWIMMCVTTVSYSFKLNRETVDHVQPKRGIRQGDLFFVLVDSMIWSKEPKGVFTTKSVYFVAITCHGIGGDELRGFALNEKTKFLWKTLWRAKVLGKIKTCVWRGCMNALPSKYGSLLGICTFNRIDEGLGGWLVNMEKIITKDSFELLLVLFLCNGVDASPLDVQLKTQMWLSEYKKWNEVQRHSATKRVQKWHHPDSGWIKCNFDAAWDENGSYEGIWIMVRNSVGDFMAAMVAIATLAASVFSRHWGTEQVQVESDALMVIAAIQNEETAFHGYYGHLFTDIH</sequence>
<keyword evidence="4" id="KW-1185">Reference proteome</keyword>
<evidence type="ECO:0000313" key="3">
    <source>
        <dbReference type="EMBL" id="KAB2629276.1"/>
    </source>
</evidence>
<name>A0A5N5HMV5_9ROSA</name>
<dbReference type="PANTHER" id="PTHR46890">
    <property type="entry name" value="NON-LTR RETROLELEMENT REVERSE TRANSCRIPTASE-LIKE PROTEIN-RELATED"/>
    <property type="match status" value="1"/>
</dbReference>
<dbReference type="AlphaFoldDB" id="A0A5N5HMV5"/>
<organism evidence="3 4">
    <name type="scientific">Pyrus ussuriensis x Pyrus communis</name>
    <dbReference type="NCBI Taxonomy" id="2448454"/>
    <lineage>
        <taxon>Eukaryota</taxon>
        <taxon>Viridiplantae</taxon>
        <taxon>Streptophyta</taxon>
        <taxon>Embryophyta</taxon>
        <taxon>Tracheophyta</taxon>
        <taxon>Spermatophyta</taxon>
        <taxon>Magnoliopsida</taxon>
        <taxon>eudicotyledons</taxon>
        <taxon>Gunneridae</taxon>
        <taxon>Pentapetalae</taxon>
        <taxon>rosids</taxon>
        <taxon>fabids</taxon>
        <taxon>Rosales</taxon>
        <taxon>Rosaceae</taxon>
        <taxon>Amygdaloideae</taxon>
        <taxon>Maleae</taxon>
        <taxon>Pyrus</taxon>
    </lineage>
</organism>
<protein>
    <recommendedName>
        <fullName evidence="2">Reverse transcriptase Ty1/copia-type domain-containing protein</fullName>
    </recommendedName>
</protein>
<reference evidence="3 4" key="3">
    <citation type="submission" date="2019-11" db="EMBL/GenBank/DDBJ databases">
        <title>A de novo genome assembly of a pear dwarfing rootstock.</title>
        <authorList>
            <person name="Wang F."/>
            <person name="Wang J."/>
            <person name="Li S."/>
            <person name="Zhang Y."/>
            <person name="Fang M."/>
            <person name="Ma L."/>
            <person name="Zhao Y."/>
            <person name="Jiang S."/>
        </authorList>
    </citation>
    <scope>NUCLEOTIDE SEQUENCE [LARGE SCALE GENOMIC DNA]</scope>
    <source>
        <strain evidence="3">S2</strain>
        <tissue evidence="3">Leaf</tissue>
    </source>
</reference>